<proteinExistence type="predicted"/>
<evidence type="ECO:0000313" key="3">
    <source>
        <dbReference type="Proteomes" id="UP000006552"/>
    </source>
</evidence>
<gene>
    <name evidence="2" type="ORF">p1B205</name>
</gene>
<keyword evidence="3" id="KW-1185">Reference proteome</keyword>
<evidence type="ECO:0000313" key="2">
    <source>
        <dbReference type="EMBL" id="CAI10399.1"/>
    </source>
</evidence>
<dbReference type="Proteomes" id="UP000006552">
    <property type="component" value="Plasmid 1"/>
</dbReference>
<feature type="compositionally biased region" description="Polar residues" evidence="1">
    <location>
        <begin position="31"/>
        <end position="47"/>
    </location>
</feature>
<keyword evidence="2" id="KW-0614">Plasmid</keyword>
<geneLocation type="plasmid" evidence="3">
    <name>pAzo1</name>
</geneLocation>
<accession>Q5NX15</accession>
<dbReference type="KEGG" id="eba:p1B205"/>
<sequence>MKRIAGIRLAEPSHGARLCQSITSRNRRRTQNTICQRSSRNTHPPTP</sequence>
<feature type="region of interest" description="Disordered" evidence="1">
    <location>
        <begin position="19"/>
        <end position="47"/>
    </location>
</feature>
<dbReference type="HOGENOM" id="CLU_3164032_0_0_4"/>
<protein>
    <submittedName>
        <fullName evidence="2">Uncharacterized protein</fullName>
    </submittedName>
</protein>
<dbReference type="EMBL" id="CR555307">
    <property type="protein sequence ID" value="CAI10399.1"/>
    <property type="molecule type" value="Genomic_DNA"/>
</dbReference>
<organism evidence="2 3">
    <name type="scientific">Aromatoleum aromaticum (strain DSM 19018 / LMG 30748 / EbN1)</name>
    <name type="common">Azoarcus sp. (strain EbN1)</name>
    <dbReference type="NCBI Taxonomy" id="76114"/>
    <lineage>
        <taxon>Bacteria</taxon>
        <taxon>Pseudomonadati</taxon>
        <taxon>Pseudomonadota</taxon>
        <taxon>Betaproteobacteria</taxon>
        <taxon>Rhodocyclales</taxon>
        <taxon>Rhodocyclaceae</taxon>
        <taxon>Aromatoleum</taxon>
    </lineage>
</organism>
<name>Q5NX15_AROAE</name>
<evidence type="ECO:0000256" key="1">
    <source>
        <dbReference type="SAM" id="MobiDB-lite"/>
    </source>
</evidence>
<reference evidence="2 3" key="1">
    <citation type="journal article" date="2005" name="Arch. Microbiol.">
        <title>The genome sequence of an anaerobic aromatic-degrading denitrifying bacterium, strain EbN1.</title>
        <authorList>
            <person name="Rabus R."/>
            <person name="Kube M."/>
            <person name="Heider J."/>
            <person name="Beck A."/>
            <person name="Heitmann K."/>
            <person name="Widdel F."/>
            <person name="Reinhardt R."/>
        </authorList>
    </citation>
    <scope>NUCLEOTIDE SEQUENCE [LARGE SCALE GENOMIC DNA]</scope>
    <source>
        <strain evidence="2 3">EbN1</strain>
        <plasmid evidence="3">Plasmid pAzo1</plasmid>
    </source>
</reference>
<dbReference type="AlphaFoldDB" id="Q5NX15"/>